<dbReference type="RefSeq" id="XP_060037679.1">
    <property type="nucleotide sequence ID" value="XM_060181696.1"/>
</dbReference>
<accession>A0ABM3WMB7</accession>
<name>A0ABM3WMB7_ERIEU</name>
<protein>
    <submittedName>
        <fullName evidence="2">F-box/LRR-repeat protein 12</fullName>
    </submittedName>
</protein>
<reference evidence="2" key="1">
    <citation type="submission" date="2025-08" db="UniProtKB">
        <authorList>
            <consortium name="RefSeq"/>
        </authorList>
    </citation>
    <scope>IDENTIFICATION</scope>
</reference>
<dbReference type="PANTHER" id="PTHR13318:SF190">
    <property type="entry name" value="PARTNER OF PAIRED, ISOFORM B"/>
    <property type="match status" value="1"/>
</dbReference>
<organism evidence="1 2">
    <name type="scientific">Erinaceus europaeus</name>
    <name type="common">Western European hedgehog</name>
    <dbReference type="NCBI Taxonomy" id="9365"/>
    <lineage>
        <taxon>Eukaryota</taxon>
        <taxon>Metazoa</taxon>
        <taxon>Chordata</taxon>
        <taxon>Craniata</taxon>
        <taxon>Vertebrata</taxon>
        <taxon>Euteleostomi</taxon>
        <taxon>Mammalia</taxon>
        <taxon>Eutheria</taxon>
        <taxon>Laurasiatheria</taxon>
        <taxon>Eulipotyphla</taxon>
        <taxon>Erinaceidae</taxon>
        <taxon>Erinaceinae</taxon>
        <taxon>Erinaceus</taxon>
    </lineage>
</organism>
<evidence type="ECO:0000313" key="1">
    <source>
        <dbReference type="Proteomes" id="UP001652624"/>
    </source>
</evidence>
<sequence>MRPKIMWHLLHRYLASRLQSLRLGGYLFSGSKAPQLSTTLVQALGLKCPNLTRLYLHVADLRSVPLPCLPASLRVLELHSCEIPGSWLSHKSDSPLLQRLQRLVLHRVPSFGDEHLVGLAHFQALRTLVLGGTYRVTETGLSQGLRPLGHLQHLEVRDCTLTADAVLRVVRECLPDLRVLHLSVRDLSTAGLVYLSAMAYLEHLCFLGPPIAENLPSPGELLNACQKVPTLKTLEICGLDWEQNQEAKDILQKGLPHCQVSVRAYNPESRDWWM</sequence>
<evidence type="ECO:0000313" key="2">
    <source>
        <dbReference type="RefSeq" id="XP_060037679.1"/>
    </source>
</evidence>
<dbReference type="InterPro" id="IPR032675">
    <property type="entry name" value="LRR_dom_sf"/>
</dbReference>
<dbReference type="Proteomes" id="UP001652624">
    <property type="component" value="Chromosome 23"/>
</dbReference>
<dbReference type="PANTHER" id="PTHR13318">
    <property type="entry name" value="PARTNER OF PAIRED, ISOFORM B-RELATED"/>
    <property type="match status" value="1"/>
</dbReference>
<dbReference type="SUPFAM" id="SSF52047">
    <property type="entry name" value="RNI-like"/>
    <property type="match status" value="1"/>
</dbReference>
<gene>
    <name evidence="2" type="primary">FBXL12</name>
</gene>
<keyword evidence="1" id="KW-1185">Reference proteome</keyword>
<dbReference type="Gene3D" id="3.80.10.10">
    <property type="entry name" value="Ribonuclease Inhibitor"/>
    <property type="match status" value="1"/>
</dbReference>
<proteinExistence type="predicted"/>
<dbReference type="GeneID" id="103116093"/>